<feature type="compositionally biased region" description="Basic and acidic residues" evidence="1">
    <location>
        <begin position="350"/>
        <end position="411"/>
    </location>
</feature>
<comment type="caution">
    <text evidence="2">The sequence shown here is derived from an EMBL/GenBank/DDBJ whole genome shotgun (WGS) entry which is preliminary data.</text>
</comment>
<accession>A0AAW1RVX3</accession>
<feature type="compositionally biased region" description="Low complexity" evidence="1">
    <location>
        <begin position="52"/>
        <end position="62"/>
    </location>
</feature>
<dbReference type="Proteomes" id="UP001438707">
    <property type="component" value="Unassembled WGS sequence"/>
</dbReference>
<gene>
    <name evidence="2" type="ORF">WJX74_000197</name>
</gene>
<dbReference type="AlphaFoldDB" id="A0AAW1RVX3"/>
<keyword evidence="3" id="KW-1185">Reference proteome</keyword>
<feature type="compositionally biased region" description="Basic and acidic residues" evidence="1">
    <location>
        <begin position="106"/>
        <end position="164"/>
    </location>
</feature>
<feature type="compositionally biased region" description="Basic and acidic residues" evidence="1">
    <location>
        <begin position="89"/>
        <end position="99"/>
    </location>
</feature>
<evidence type="ECO:0000313" key="2">
    <source>
        <dbReference type="EMBL" id="KAK9837558.1"/>
    </source>
</evidence>
<evidence type="ECO:0000256" key="1">
    <source>
        <dbReference type="SAM" id="MobiDB-lite"/>
    </source>
</evidence>
<feature type="compositionally biased region" description="Polar residues" evidence="1">
    <location>
        <begin position="572"/>
        <end position="594"/>
    </location>
</feature>
<feature type="compositionally biased region" description="Low complexity" evidence="1">
    <location>
        <begin position="536"/>
        <end position="547"/>
    </location>
</feature>
<reference evidence="2 3" key="1">
    <citation type="journal article" date="2024" name="Nat. Commun.">
        <title>Phylogenomics reveals the evolutionary origins of lichenization in chlorophyte algae.</title>
        <authorList>
            <person name="Puginier C."/>
            <person name="Libourel C."/>
            <person name="Otte J."/>
            <person name="Skaloud P."/>
            <person name="Haon M."/>
            <person name="Grisel S."/>
            <person name="Petersen M."/>
            <person name="Berrin J.G."/>
            <person name="Delaux P.M."/>
            <person name="Dal Grande F."/>
            <person name="Keller J."/>
        </authorList>
    </citation>
    <scope>NUCLEOTIDE SEQUENCE [LARGE SCALE GENOMIC DNA]</scope>
    <source>
        <strain evidence="2 3">SAG 2145</strain>
    </source>
</reference>
<evidence type="ECO:0000313" key="3">
    <source>
        <dbReference type="Proteomes" id="UP001438707"/>
    </source>
</evidence>
<dbReference type="EMBL" id="JALJOS010000006">
    <property type="protein sequence ID" value="KAK9837558.1"/>
    <property type="molecule type" value="Genomic_DNA"/>
</dbReference>
<protein>
    <submittedName>
        <fullName evidence="2">Uncharacterized protein</fullName>
    </submittedName>
</protein>
<proteinExistence type="predicted"/>
<name>A0AAW1RVX3_9CHLO</name>
<sequence length="656" mass="70134">MGAADVTRSPGTIEAPRLNRAWPNGAAYHVYRAFKQLIRCFLWGCALEQSAGGACRGSSGPRRSSRQNGYSSERSQTRPPPTRSSSRSGRPDSYVHDWARQQSQTRQDRYSESRRHQRDPREYRERERDRTPSQRGYARDPRERYPSRSRSRYEGDYRDSREGPMSRSASHTSLASFGPGNPNPYASKPKQRIRPKAPEPPKRAALASPEPAKKIELKDGLTTPSPTPGKKKWGLSMFRISRGDGKDGEAAAEGDPTTPEDDGVPGIDTPDGVDRGATGSLPREGPKALEGPSTDAERSPDGSAAGPDGHMDGHPTSPLEQDSEYRPEGRQHRPNRSSAAAAQRRSRSGALEHRAHSGLDERRGSGYDDRRGGYDDRRGPGGYDERRGGGYEDRRGGGYEDRRNGYEERSLRSPAQRVVPKARAVPSTPKLTPVDTDKLATPASFGKKPVKPAEATAAEDKVPAPPTPKRSWFGWGFRRTSSSKVLEDKTSSTDIPTADSGVSAKAAAPAASGPLANGLMGNPQVGAPKMGPLSAGPTSPSTSGSSSDVTGYAPSSPMTSPFAAASKSAASNTRQSSNYDSMTATTPGGVSYTSLYPKKPSVEAPPQPAEGAETSKADDAEIAAELAREEAAATSSCFCLGGTKARRLASAGVQKA</sequence>
<organism evidence="2 3">
    <name type="scientific">Apatococcus lobatus</name>
    <dbReference type="NCBI Taxonomy" id="904363"/>
    <lineage>
        <taxon>Eukaryota</taxon>
        <taxon>Viridiplantae</taxon>
        <taxon>Chlorophyta</taxon>
        <taxon>core chlorophytes</taxon>
        <taxon>Trebouxiophyceae</taxon>
        <taxon>Chlorellales</taxon>
        <taxon>Chlorellaceae</taxon>
        <taxon>Apatococcus</taxon>
    </lineage>
</organism>
<feature type="compositionally biased region" description="Low complexity" evidence="1">
    <location>
        <begin position="498"/>
        <end position="518"/>
    </location>
</feature>
<feature type="region of interest" description="Disordered" evidence="1">
    <location>
        <begin position="52"/>
        <end position="620"/>
    </location>
</feature>